<dbReference type="InterPro" id="IPR018247">
    <property type="entry name" value="EF_Hand_1_Ca_BS"/>
</dbReference>
<sequence>MGNFLKAFARRIFEYPIKRKPICFYRQEDFTSTGEPIKVIASEKKQMSEYEEMVNTFYENLQARRKMTKLMQEQNRRHSLKKILKKFPGWDEMTISNLHNLFLLFDDNKNAMLALDDFCALLESLGDNSSYEVRNSKFEKADTDGDGWITYDEFLPAVYNFNPPVNGTLQGLGKLCFEASENIRFISSLTVGEQLEYGLF</sequence>
<proteinExistence type="predicted"/>
<dbReference type="Pfam" id="PF13499">
    <property type="entry name" value="EF-hand_7"/>
    <property type="match status" value="1"/>
</dbReference>
<comment type="caution">
    <text evidence="3">The sequence shown here is derived from an EMBL/GenBank/DDBJ whole genome shotgun (WGS) entry which is preliminary data.</text>
</comment>
<evidence type="ECO:0000259" key="2">
    <source>
        <dbReference type="PROSITE" id="PS50222"/>
    </source>
</evidence>
<dbReference type="PROSITE" id="PS00018">
    <property type="entry name" value="EF_HAND_1"/>
    <property type="match status" value="1"/>
</dbReference>
<dbReference type="InterPro" id="IPR002048">
    <property type="entry name" value="EF_hand_dom"/>
</dbReference>
<dbReference type="SUPFAM" id="SSF47473">
    <property type="entry name" value="EF-hand"/>
    <property type="match status" value="1"/>
</dbReference>
<dbReference type="EMBL" id="JAWJWE010000037">
    <property type="protein sequence ID" value="KAK6625386.1"/>
    <property type="molecule type" value="Genomic_DNA"/>
</dbReference>
<dbReference type="GO" id="GO:0005509">
    <property type="term" value="F:calcium ion binding"/>
    <property type="evidence" value="ECO:0007669"/>
    <property type="project" value="InterPro"/>
</dbReference>
<dbReference type="Gene3D" id="1.10.238.10">
    <property type="entry name" value="EF-hand"/>
    <property type="match status" value="1"/>
</dbReference>
<dbReference type="CDD" id="cd00051">
    <property type="entry name" value="EFh"/>
    <property type="match status" value="1"/>
</dbReference>
<accession>A0AAN8PXD9</accession>
<keyword evidence="1" id="KW-0106">Calcium</keyword>
<evidence type="ECO:0000256" key="1">
    <source>
        <dbReference type="ARBA" id="ARBA00022837"/>
    </source>
</evidence>
<dbReference type="PROSITE" id="PS50222">
    <property type="entry name" value="EF_HAND_2"/>
    <property type="match status" value="2"/>
</dbReference>
<name>A0AAN8PXD9_POLSC</name>
<dbReference type="InterPro" id="IPR011992">
    <property type="entry name" value="EF-hand-dom_pair"/>
</dbReference>
<feature type="domain" description="EF-hand" evidence="2">
    <location>
        <begin position="93"/>
        <end position="128"/>
    </location>
</feature>
<dbReference type="Proteomes" id="UP001372834">
    <property type="component" value="Unassembled WGS sequence"/>
</dbReference>
<evidence type="ECO:0000313" key="3">
    <source>
        <dbReference type="EMBL" id="KAK6625386.1"/>
    </source>
</evidence>
<dbReference type="AlphaFoldDB" id="A0AAN8PXD9"/>
<evidence type="ECO:0000313" key="4">
    <source>
        <dbReference type="Proteomes" id="UP001372834"/>
    </source>
</evidence>
<organism evidence="3 4">
    <name type="scientific">Polyplax serrata</name>
    <name type="common">Common mouse louse</name>
    <dbReference type="NCBI Taxonomy" id="468196"/>
    <lineage>
        <taxon>Eukaryota</taxon>
        <taxon>Metazoa</taxon>
        <taxon>Ecdysozoa</taxon>
        <taxon>Arthropoda</taxon>
        <taxon>Hexapoda</taxon>
        <taxon>Insecta</taxon>
        <taxon>Pterygota</taxon>
        <taxon>Neoptera</taxon>
        <taxon>Paraneoptera</taxon>
        <taxon>Psocodea</taxon>
        <taxon>Troctomorpha</taxon>
        <taxon>Phthiraptera</taxon>
        <taxon>Anoplura</taxon>
        <taxon>Polyplacidae</taxon>
        <taxon>Polyplax</taxon>
    </lineage>
</organism>
<reference evidence="3 4" key="1">
    <citation type="submission" date="2023-10" db="EMBL/GenBank/DDBJ databases">
        <title>Genomes of two closely related lineages of the louse Polyplax serrata with different host specificities.</title>
        <authorList>
            <person name="Martinu J."/>
            <person name="Tarabai H."/>
            <person name="Stefka J."/>
            <person name="Hypsa V."/>
        </authorList>
    </citation>
    <scope>NUCLEOTIDE SEQUENCE [LARGE SCALE GENOMIC DNA]</scope>
    <source>
        <strain evidence="3">HR10_N</strain>
    </source>
</reference>
<protein>
    <recommendedName>
        <fullName evidence="2">EF-hand domain-containing protein</fullName>
    </recommendedName>
</protein>
<gene>
    <name evidence="3" type="ORF">RUM43_005683</name>
</gene>
<feature type="domain" description="EF-hand" evidence="2">
    <location>
        <begin position="129"/>
        <end position="164"/>
    </location>
</feature>